<feature type="domain" description="Protein furry C-terminal" evidence="1">
    <location>
        <begin position="4"/>
        <end position="218"/>
    </location>
</feature>
<dbReference type="Pfam" id="PF19421">
    <property type="entry name" value="Fry_C"/>
    <property type="match status" value="1"/>
</dbReference>
<organism evidence="2">
    <name type="scientific">Anisakis simplex</name>
    <name type="common">Herring worm</name>
    <dbReference type="NCBI Taxonomy" id="6269"/>
    <lineage>
        <taxon>Eukaryota</taxon>
        <taxon>Metazoa</taxon>
        <taxon>Ecdysozoa</taxon>
        <taxon>Nematoda</taxon>
        <taxon>Chromadorea</taxon>
        <taxon>Rhabditida</taxon>
        <taxon>Spirurina</taxon>
        <taxon>Ascaridomorpha</taxon>
        <taxon>Ascaridoidea</taxon>
        <taxon>Anisakidae</taxon>
        <taxon>Anisakis</taxon>
        <taxon>Anisakis simplex complex</taxon>
    </lineage>
</organism>
<protein>
    <submittedName>
        <fullName evidence="2">Fry_C domain-containing protein</fullName>
    </submittedName>
</protein>
<evidence type="ECO:0000313" key="2">
    <source>
        <dbReference type="WBParaSite" id="ASIM_0001280701-mRNA-1"/>
    </source>
</evidence>
<dbReference type="InterPro" id="IPR045842">
    <property type="entry name" value="Fry_C"/>
</dbReference>
<name>A0A0M3JWW7_ANISI</name>
<accession>A0A0M3JWW7</accession>
<dbReference type="WBParaSite" id="ASIM_0001280701-mRNA-1">
    <property type="protein sequence ID" value="ASIM_0001280701-mRNA-1"/>
    <property type="gene ID" value="ASIM_0001280701"/>
</dbReference>
<dbReference type="AlphaFoldDB" id="A0A0M3JWW7"/>
<sequence length="238" mass="26522">LGLCALLSTQKCVLLELNEHYETFVERKEQCIRSLNAVKATMKLVMIGGSTSSVSNTQYLELCKSVHKLFFQLLLMSDKLNEMIKGIENTNESQDLDMSAEVLCLHRCLLASIPDSMHSSDNLNTSTRLEPNYDSLLVALQKKQYKNALHTLRQLRLQYGAEFGCCDQVDVEVLLLAYCRSHSSASWAILGSQKALSLSCAQLREMNMQMVASIRLLAPDAIAVRSSRVSSASESLRP</sequence>
<proteinExistence type="predicted"/>
<evidence type="ECO:0000259" key="1">
    <source>
        <dbReference type="Pfam" id="PF19421"/>
    </source>
</evidence>
<reference evidence="2" key="1">
    <citation type="submission" date="2017-02" db="UniProtKB">
        <authorList>
            <consortium name="WormBaseParasite"/>
        </authorList>
    </citation>
    <scope>IDENTIFICATION</scope>
</reference>